<name>A0A889IQL6_9CAUD</name>
<accession>A0A889IQL6</accession>
<keyword evidence="2" id="KW-1185">Reference proteome</keyword>
<proteinExistence type="predicted"/>
<dbReference type="Proteomes" id="UP000622430">
    <property type="component" value="Segment"/>
</dbReference>
<evidence type="ECO:0000313" key="1">
    <source>
        <dbReference type="EMBL" id="QRE00414.1"/>
    </source>
</evidence>
<evidence type="ECO:0000313" key="2">
    <source>
        <dbReference type="Proteomes" id="UP000622430"/>
    </source>
</evidence>
<sequence>MNRSNRSNRGMARRPKFDTITLNLILESGRVPSDMCEQVS</sequence>
<reference evidence="1" key="1">
    <citation type="submission" date="2021-01" db="EMBL/GenBank/DDBJ databases">
        <authorList>
            <person name="Rakov C."/>
            <person name="Alkalay-Oren S."/>
            <person name="Coppenhagen-Glazer S."/>
            <person name="Hazan R."/>
        </authorList>
    </citation>
    <scope>NUCLEOTIDE SEQUENCE</scope>
</reference>
<organism evidence="1 2">
    <name type="scientific">Burkholderia phage BCSR52</name>
    <dbReference type="NCBI Taxonomy" id="2805748"/>
    <lineage>
        <taxon>Viruses</taxon>
        <taxon>Duplodnaviria</taxon>
        <taxon>Heunggongvirae</taxon>
        <taxon>Uroviricota</taxon>
        <taxon>Caudoviricetes</taxon>
        <taxon>Lindbergviridae</taxon>
        <taxon>Irusalimvirus</taxon>
        <taxon>Irusalimvirus BCSR52</taxon>
    </lineage>
</organism>
<protein>
    <submittedName>
        <fullName evidence="1">Uncharacterized protein</fullName>
    </submittedName>
</protein>
<dbReference type="EMBL" id="MW460246">
    <property type="protein sequence ID" value="QRE00414.1"/>
    <property type="molecule type" value="Genomic_DNA"/>
</dbReference>